<dbReference type="Proteomes" id="UP001148614">
    <property type="component" value="Unassembled WGS sequence"/>
</dbReference>
<dbReference type="Pfam" id="PF20209">
    <property type="entry name" value="DUF6570"/>
    <property type="match status" value="1"/>
</dbReference>
<dbReference type="PANTHER" id="PTHR47642:SF6">
    <property type="entry name" value="ATP-DEPENDENT DNA HELICASE"/>
    <property type="match status" value="1"/>
</dbReference>
<comment type="catalytic activity">
    <reaction evidence="1">
        <text>ATP + H2O = ADP + phosphate + H(+)</text>
        <dbReference type="Rhea" id="RHEA:13065"/>
        <dbReference type="ChEBI" id="CHEBI:15377"/>
        <dbReference type="ChEBI" id="CHEBI:15378"/>
        <dbReference type="ChEBI" id="CHEBI:30616"/>
        <dbReference type="ChEBI" id="CHEBI:43474"/>
        <dbReference type="ChEBI" id="CHEBI:456216"/>
        <dbReference type="EC" id="5.6.2.3"/>
    </reaction>
</comment>
<organism evidence="6 7">
    <name type="scientific">Xylaria arbuscula</name>
    <dbReference type="NCBI Taxonomy" id="114810"/>
    <lineage>
        <taxon>Eukaryota</taxon>
        <taxon>Fungi</taxon>
        <taxon>Dikarya</taxon>
        <taxon>Ascomycota</taxon>
        <taxon>Pezizomycotina</taxon>
        <taxon>Sordariomycetes</taxon>
        <taxon>Xylariomycetidae</taxon>
        <taxon>Xylariales</taxon>
        <taxon>Xylariaceae</taxon>
        <taxon>Xylaria</taxon>
    </lineage>
</organism>
<accession>A0A9W8TJ97</accession>
<dbReference type="GO" id="GO:0006281">
    <property type="term" value="P:DNA repair"/>
    <property type="evidence" value="ECO:0007669"/>
    <property type="project" value="UniProtKB-KW"/>
</dbReference>
<evidence type="ECO:0000259" key="4">
    <source>
        <dbReference type="Pfam" id="PF14214"/>
    </source>
</evidence>
<dbReference type="GO" id="GO:0005524">
    <property type="term" value="F:ATP binding"/>
    <property type="evidence" value="ECO:0007669"/>
    <property type="project" value="UniProtKB-KW"/>
</dbReference>
<dbReference type="SUPFAM" id="SSF52540">
    <property type="entry name" value="P-loop containing nucleoside triphosphate hydrolases"/>
    <property type="match status" value="2"/>
</dbReference>
<dbReference type="Pfam" id="PF14214">
    <property type="entry name" value="Helitron_like_N"/>
    <property type="match status" value="1"/>
</dbReference>
<evidence type="ECO:0000256" key="1">
    <source>
        <dbReference type="RuleBase" id="RU363044"/>
    </source>
</evidence>
<feature type="region of interest" description="Disordered" evidence="2">
    <location>
        <begin position="608"/>
        <end position="640"/>
    </location>
</feature>
<feature type="region of interest" description="Disordered" evidence="2">
    <location>
        <begin position="202"/>
        <end position="287"/>
    </location>
</feature>
<dbReference type="GO" id="GO:0043139">
    <property type="term" value="F:5'-3' DNA helicase activity"/>
    <property type="evidence" value="ECO:0007669"/>
    <property type="project" value="UniProtKB-EC"/>
</dbReference>
<name>A0A9W8TJ97_9PEZI</name>
<dbReference type="GO" id="GO:0006310">
    <property type="term" value="P:DNA recombination"/>
    <property type="evidence" value="ECO:0007669"/>
    <property type="project" value="UniProtKB-KW"/>
</dbReference>
<dbReference type="InterPro" id="IPR010285">
    <property type="entry name" value="DNA_helicase_pif1-like_DEAD"/>
</dbReference>
<dbReference type="EMBL" id="JANPWZ010001450">
    <property type="protein sequence ID" value="KAJ3565723.1"/>
    <property type="molecule type" value="Genomic_DNA"/>
</dbReference>
<dbReference type="InterPro" id="IPR025476">
    <property type="entry name" value="Helitron_helicase-like"/>
</dbReference>
<keyword evidence="1" id="KW-0227">DNA damage</keyword>
<dbReference type="Pfam" id="PF05970">
    <property type="entry name" value="PIF1"/>
    <property type="match status" value="1"/>
</dbReference>
<feature type="region of interest" description="Disordered" evidence="2">
    <location>
        <begin position="34"/>
        <end position="71"/>
    </location>
</feature>
<evidence type="ECO:0000256" key="2">
    <source>
        <dbReference type="SAM" id="MobiDB-lite"/>
    </source>
</evidence>
<dbReference type="VEuPathDB" id="FungiDB:F4678DRAFT_473133"/>
<proteinExistence type="inferred from homology"/>
<comment type="cofactor">
    <cofactor evidence="1">
        <name>Mg(2+)</name>
        <dbReference type="ChEBI" id="CHEBI:18420"/>
    </cofactor>
</comment>
<keyword evidence="1" id="KW-0233">DNA recombination</keyword>
<keyword evidence="1" id="KW-0378">Hydrolase</keyword>
<evidence type="ECO:0000259" key="3">
    <source>
        <dbReference type="Pfam" id="PF05970"/>
    </source>
</evidence>
<dbReference type="GO" id="GO:0016787">
    <property type="term" value="F:hydrolase activity"/>
    <property type="evidence" value="ECO:0007669"/>
    <property type="project" value="UniProtKB-KW"/>
</dbReference>
<feature type="domain" description="DUF6570" evidence="5">
    <location>
        <begin position="409"/>
        <end position="553"/>
    </location>
</feature>
<comment type="similarity">
    <text evidence="1">Belongs to the helicase family.</text>
</comment>
<comment type="caution">
    <text evidence="6">The sequence shown here is derived from an EMBL/GenBank/DDBJ whole genome shotgun (WGS) entry which is preliminary data.</text>
</comment>
<dbReference type="GO" id="GO:0000723">
    <property type="term" value="P:telomere maintenance"/>
    <property type="evidence" value="ECO:0007669"/>
    <property type="project" value="InterPro"/>
</dbReference>
<dbReference type="VEuPathDB" id="FungiDB:F4678DRAFT_480430"/>
<feature type="compositionally biased region" description="Basic residues" evidence="2">
    <location>
        <begin position="274"/>
        <end position="283"/>
    </location>
</feature>
<dbReference type="InterPro" id="IPR046700">
    <property type="entry name" value="DUF6570"/>
</dbReference>
<protein>
    <recommendedName>
        <fullName evidence="1">ATP-dependent DNA helicase</fullName>
        <ecNumber evidence="1">5.6.2.3</ecNumber>
    </recommendedName>
</protein>
<evidence type="ECO:0000259" key="5">
    <source>
        <dbReference type="Pfam" id="PF20209"/>
    </source>
</evidence>
<evidence type="ECO:0000313" key="6">
    <source>
        <dbReference type="EMBL" id="KAJ3565723.1"/>
    </source>
</evidence>
<dbReference type="Gene3D" id="3.40.50.300">
    <property type="entry name" value="P-loop containing nucleotide triphosphate hydrolases"/>
    <property type="match status" value="1"/>
</dbReference>
<keyword evidence="1" id="KW-0547">Nucleotide-binding</keyword>
<dbReference type="EC" id="5.6.2.3" evidence="1"/>
<keyword evidence="7" id="KW-1185">Reference proteome</keyword>
<evidence type="ECO:0000313" key="7">
    <source>
        <dbReference type="Proteomes" id="UP001148614"/>
    </source>
</evidence>
<keyword evidence="1" id="KW-0067">ATP-binding</keyword>
<dbReference type="PANTHER" id="PTHR47642">
    <property type="entry name" value="ATP-DEPENDENT DNA HELICASE"/>
    <property type="match status" value="1"/>
</dbReference>
<sequence>MDPETDMYHKVGGRGTALLPAVPIDEIRRTLESLDRQHARNGAQRRRGTPQTIMTNSVAPQTPGQRPREPTRIPLEEVRRTLAHWKRQRAEERALQRCEAFQQATLEPQEDKVPAEPRNEPIDFSLREIRRVSHNLDQQYSEERDRQREGVLQQTVPTPRNKPLMVPFDEIRRTMEDLDRQHKQNQQEASRRRAMHGLTHDIITTHPHPDLGTSLSTTIHTTDKAQGQPSQRAEMGLRSRPVAAPPPIHPFPRTVSPPKRLGEPHELPTTPTTRSRHPQKKPRRMSETVQLQRESINAMLQYHESCFRQKEEASLTRSWCKEVPLALQVETSKSFYQAFTDERTLPISHCVFCYRKLPPCDLIAIAWKEHFSPPLLQATRILQDCKKCFPSERNSTVSVCHECRTNLENRKLPRLCSVNNMDIGCEHRYPEELSSLSPVEERLIALQSAFGYITKFTVDNKTRSGISYRKHVKGHIVVFPNKVEDLVATVLPHPLLQTIENIHVSWSGASKPGPADVGHLLQVRKSRVRAALSWLQRNNPLYGHITIDNDEMDGWRYAEGSSVPSMIMERMQREEPSTVEKTQTDHIVPDTDRGLEENGFTSIEELIASVPTESNDDPHTSDRTSMPIERSQPSASAEPSVSVLGAQYTSLDSEAIYATSSSAMFPFDRPAVFDEADKLSFLSDAIQTSRDAHPAGAGEYGIGVQTTGQLPFITVERGADFADNLHPDFFPRTFPTLFPWGKGGPKIVPDPNCCLHGSIKPTRNHSLTYWGKYVLQRHGGRFATHPVFCFLIFNTLLRSSNRRISMVRMSRRSFEKVEQVCANLTLDQLRRAGEEMRGTGFATDPDITLLLRELFVFGHAQPLSNESRLLMRRKIQALCIRMGMPAIWFTVNPNDINNPVKMRLSVHRLHDHDKAKELLADLSGRYDRIALSTMDPVSSAIFFHREVSLFFDKYVRAGQESVFGRISHYYATVETNDRGSLHLHGLLWLDGNMQLPSLVDDMANPDEREYRASVVRYINSVFHECLDEEAGKATRQDRKPIHPVEETMNNTDALTSAFENEANYIAYCCQIHSHTYTCIKYSLKALAQKGSNRHSRTACRFKAPWKIVEQTGFTEDGLLEIHRNHPLVNRYNKAMAVGLRHNHDISLILTKTKGLAMVFYITNYATKLNTPMWKRLVLAAEVLQQRHESSVQRHQIPDPVQGDDHRSAVSNEARQFLMRVANRVFSERELSAVEVCYHLLGYQTDFTNVPNWSFLHLDTLYWAIFRRWPHLRRLAGMDTDIDEPPETVNLREHGRTLSYFEAYAIRGELLADICFYDYISMVTSVRRKDQGDDEFHISFQGLSEGQGWTQRLRQPHEYAVPIFQGFISNDHNDEHPAYFKRNSVLHLALFVPWQDFLSGTEGDITDIWLTYEASLSPRLRFYVSNISLLSKSAEDARKDAKLWASRSEGDDTVDIEFPVAEGDYANEPAATAEHHQAYTALLHALQKAVQNSDATKGSSVLQGLIQDLCQENAAKEGRPFVQRYEDFYKQIRHRQNSPLFQYPTPSGENIQAVAKTQDMLHLRMLDEIESGPESAAQSRDDGDIDDMLARHWDSEIPFLRQGRDQVTEGPRMLVDINPATSFAELARLAASNYTLNSLQSMALQLVCQFLDKYTANPDSAGQHLQYTGGPGGTGKSRIVDALKTVFAARGQSQLIQITGTSGSAAAQIGGTTVHSACALDVHRSRSRQPLAFPEAKKWRWKQKLVLVIDEVSMLGGATLYDISCNLQALRDCHDKPFGGTPFVLLMGDFYQFAPVLETSLLVNKMVDPALTPVSQTTISHHQGYMLWHMFRTVVLLEEQVRARDDPQLGALLDRIRAGVQTRQDLDLLNTKLVDRSQITFNSGLRAITPLNRNRWSLNMEAVVDWARFNKRHISIFVSMHTWRCTPSQDELARTIEQGDNSNCKVPGIFFYAQGMPVVVNKNIYTGLKIVNGAEFTAADIIPDPKYLGYHLADDVTIHFGPPLGILLQSTKTENLTIPSLPPGTVLIRPISYTVDPTSSHFRFLSGKCTRRGLPVVPAFVLTDYKAQGKTFVEVLLELRGNRVTNGQPSKCDFTSLYVQLSRCRTLQGIKLLSPIRQQDFIGNKLDQTIIDAMQRLRNLADETRRMYEA</sequence>
<feature type="compositionally biased region" description="Polar residues" evidence="2">
    <location>
        <begin position="49"/>
        <end position="64"/>
    </location>
</feature>
<dbReference type="InterPro" id="IPR027417">
    <property type="entry name" value="P-loop_NTPase"/>
</dbReference>
<feature type="domain" description="DNA helicase Pif1-like DEAD-box helicase" evidence="3">
    <location>
        <begin position="1662"/>
        <end position="1798"/>
    </location>
</feature>
<gene>
    <name evidence="6" type="ORF">NPX13_g7399</name>
</gene>
<feature type="compositionally biased region" description="Polar residues" evidence="2">
    <location>
        <begin position="213"/>
        <end position="231"/>
    </location>
</feature>
<keyword evidence="1" id="KW-0347">Helicase</keyword>
<reference evidence="6" key="1">
    <citation type="submission" date="2022-07" db="EMBL/GenBank/DDBJ databases">
        <title>Genome Sequence of Xylaria arbuscula.</title>
        <authorList>
            <person name="Buettner E."/>
        </authorList>
    </citation>
    <scope>NUCLEOTIDE SEQUENCE</scope>
    <source>
        <strain evidence="6">VT107</strain>
    </source>
</reference>
<dbReference type="InterPro" id="IPR051055">
    <property type="entry name" value="PIF1_helicase"/>
</dbReference>
<feature type="domain" description="Helitron helicase-like" evidence="4">
    <location>
        <begin position="770"/>
        <end position="987"/>
    </location>
</feature>
<keyword evidence="1" id="KW-0234">DNA repair</keyword>